<evidence type="ECO:0000313" key="2">
    <source>
        <dbReference type="EMBL" id="GAA3988616.1"/>
    </source>
</evidence>
<reference evidence="3" key="1">
    <citation type="journal article" date="2019" name="Int. J. Syst. Evol. Microbiol.">
        <title>The Global Catalogue of Microorganisms (GCM) 10K type strain sequencing project: providing services to taxonomists for standard genome sequencing and annotation.</title>
        <authorList>
            <consortium name="The Broad Institute Genomics Platform"/>
            <consortium name="The Broad Institute Genome Sequencing Center for Infectious Disease"/>
            <person name="Wu L."/>
            <person name="Ma J."/>
        </authorList>
    </citation>
    <scope>NUCLEOTIDE SEQUENCE [LARGE SCALE GENOMIC DNA]</scope>
    <source>
        <strain evidence="3">JCM 17217</strain>
    </source>
</reference>
<name>A0ABP7QWV3_9BACT</name>
<evidence type="ECO:0000259" key="1">
    <source>
        <dbReference type="Pfam" id="PF13682"/>
    </source>
</evidence>
<organism evidence="2 3">
    <name type="scientific">Hymenobacter antarcticus</name>
    <dbReference type="NCBI Taxonomy" id="486270"/>
    <lineage>
        <taxon>Bacteria</taxon>
        <taxon>Pseudomonadati</taxon>
        <taxon>Bacteroidota</taxon>
        <taxon>Cytophagia</taxon>
        <taxon>Cytophagales</taxon>
        <taxon>Hymenobacteraceae</taxon>
        <taxon>Hymenobacter</taxon>
    </lineage>
</organism>
<dbReference type="Proteomes" id="UP001501556">
    <property type="component" value="Unassembled WGS sequence"/>
</dbReference>
<keyword evidence="3" id="KW-1185">Reference proteome</keyword>
<dbReference type="RefSeq" id="WP_345126644.1">
    <property type="nucleotide sequence ID" value="NZ_BAABDI010000034.1"/>
</dbReference>
<dbReference type="EMBL" id="BAABDI010000034">
    <property type="protein sequence ID" value="GAA3988616.1"/>
    <property type="molecule type" value="Genomic_DNA"/>
</dbReference>
<comment type="caution">
    <text evidence="2">The sequence shown here is derived from an EMBL/GenBank/DDBJ whole genome shotgun (WGS) entry which is preliminary data.</text>
</comment>
<evidence type="ECO:0000313" key="3">
    <source>
        <dbReference type="Proteomes" id="UP001501556"/>
    </source>
</evidence>
<proteinExistence type="predicted"/>
<sequence>MTTEELKRDFESAHIKHVHFKSKLRSFLFGNGGAEGPLRDPEQCSLGQWIASRMRGAGAYAHLPEARQFDRQHVLIHREANRLMDLHLLGQSSEVSAGYVPLQVIADEMATLLQTMEARLRTQAH</sequence>
<gene>
    <name evidence="2" type="ORF">GCM10022407_36510</name>
</gene>
<feature type="domain" description="Chemoreceptor zinc-binding" evidence="1">
    <location>
        <begin position="17"/>
        <end position="83"/>
    </location>
</feature>
<dbReference type="Pfam" id="PF13682">
    <property type="entry name" value="CZB"/>
    <property type="match status" value="1"/>
</dbReference>
<protein>
    <recommendedName>
        <fullName evidence="1">Chemoreceptor zinc-binding domain-containing protein</fullName>
    </recommendedName>
</protein>
<accession>A0ABP7QWV3</accession>
<dbReference type="Gene3D" id="1.20.120.30">
    <property type="entry name" value="Aspartate receptor, ligand-binding domain"/>
    <property type="match status" value="1"/>
</dbReference>
<dbReference type="InterPro" id="IPR025991">
    <property type="entry name" value="Chemoreceptor_zinc-bind_dom"/>
</dbReference>